<evidence type="ECO:0000313" key="6">
    <source>
        <dbReference type="Proteomes" id="UP000536685"/>
    </source>
</evidence>
<evidence type="ECO:0000256" key="1">
    <source>
        <dbReference type="ARBA" id="ARBA00010515"/>
    </source>
</evidence>
<dbReference type="InterPro" id="IPR033140">
    <property type="entry name" value="Lipase_GDXG_put_SER_AS"/>
</dbReference>
<proteinExistence type="inferred from homology"/>
<organism evidence="5 6">
    <name type="scientific">Conyzicola lurida</name>
    <dbReference type="NCBI Taxonomy" id="1172621"/>
    <lineage>
        <taxon>Bacteria</taxon>
        <taxon>Bacillati</taxon>
        <taxon>Actinomycetota</taxon>
        <taxon>Actinomycetes</taxon>
        <taxon>Micrococcales</taxon>
        <taxon>Microbacteriaceae</taxon>
        <taxon>Conyzicola</taxon>
    </lineage>
</organism>
<dbReference type="Pfam" id="PF07859">
    <property type="entry name" value="Abhydrolase_3"/>
    <property type="match status" value="1"/>
</dbReference>
<dbReference type="InterPro" id="IPR029058">
    <property type="entry name" value="AB_hydrolase_fold"/>
</dbReference>
<sequence>MAVTRLLLRLQPTSTRSAASVERVARDHPPAAPVPPALLRVAHMTTRSIGGRDVITLTPKQGTTGTQLLYTHGGCYVFPLLPVHWRIIATLMRESGATVTVPLYGLAPEHHVDEAYALLEGVYRGLAATGSPVFLAGDSAGGGLALGQALRYRDVGLPAPAGVVLISPWVDVTMANPDIRAVEPRDPMLGVAGFVAAGAWWANGADPRSPLVSPLYGRLDGLPPVSVHQGGRDILAPDALSLVSRLREAGNDVSLEYLPGAFHDYVGAPWTPEARATLRSIGRVLRA</sequence>
<feature type="domain" description="Alpha/beta hydrolase fold-3" evidence="4">
    <location>
        <begin position="68"/>
        <end position="266"/>
    </location>
</feature>
<keyword evidence="2" id="KW-0378">Hydrolase</keyword>
<dbReference type="GO" id="GO:0016787">
    <property type="term" value="F:hydrolase activity"/>
    <property type="evidence" value="ECO:0007669"/>
    <property type="project" value="UniProtKB-KW"/>
</dbReference>
<reference evidence="5 6" key="1">
    <citation type="submission" date="2020-08" db="EMBL/GenBank/DDBJ databases">
        <title>Sequencing the genomes of 1000 actinobacteria strains.</title>
        <authorList>
            <person name="Klenk H.-P."/>
        </authorList>
    </citation>
    <scope>NUCLEOTIDE SEQUENCE [LARGE SCALE GENOMIC DNA]</scope>
    <source>
        <strain evidence="5 6">DSM 105784</strain>
    </source>
</reference>
<dbReference type="PANTHER" id="PTHR48081">
    <property type="entry name" value="AB HYDROLASE SUPERFAMILY PROTEIN C4A8.06C"/>
    <property type="match status" value="1"/>
</dbReference>
<dbReference type="PROSITE" id="PS01174">
    <property type="entry name" value="LIPASE_GDXG_SER"/>
    <property type="match status" value="1"/>
</dbReference>
<feature type="active site" evidence="3">
    <location>
        <position position="139"/>
    </location>
</feature>
<dbReference type="Proteomes" id="UP000536685">
    <property type="component" value="Unassembled WGS sequence"/>
</dbReference>
<dbReference type="PANTHER" id="PTHR48081:SF8">
    <property type="entry name" value="ALPHA_BETA HYDROLASE FOLD-3 DOMAIN-CONTAINING PROTEIN-RELATED"/>
    <property type="match status" value="1"/>
</dbReference>
<dbReference type="InterPro" id="IPR050300">
    <property type="entry name" value="GDXG_lipolytic_enzyme"/>
</dbReference>
<dbReference type="Gene3D" id="3.40.50.1820">
    <property type="entry name" value="alpha/beta hydrolase"/>
    <property type="match status" value="1"/>
</dbReference>
<comment type="caution">
    <text evidence="5">The sequence shown here is derived from an EMBL/GenBank/DDBJ whole genome shotgun (WGS) entry which is preliminary data.</text>
</comment>
<gene>
    <name evidence="5" type="ORF">HD599_001039</name>
</gene>
<dbReference type="AlphaFoldDB" id="A0A841ALX3"/>
<evidence type="ECO:0000256" key="3">
    <source>
        <dbReference type="PROSITE-ProRule" id="PRU10038"/>
    </source>
</evidence>
<dbReference type="InterPro" id="IPR013094">
    <property type="entry name" value="AB_hydrolase_3"/>
</dbReference>
<dbReference type="EMBL" id="JACHMJ010000001">
    <property type="protein sequence ID" value="MBB5842716.1"/>
    <property type="molecule type" value="Genomic_DNA"/>
</dbReference>
<evidence type="ECO:0000313" key="5">
    <source>
        <dbReference type="EMBL" id="MBB5842716.1"/>
    </source>
</evidence>
<dbReference type="SUPFAM" id="SSF53474">
    <property type="entry name" value="alpha/beta-Hydrolases"/>
    <property type="match status" value="1"/>
</dbReference>
<accession>A0A841ALX3</accession>
<evidence type="ECO:0000259" key="4">
    <source>
        <dbReference type="Pfam" id="PF07859"/>
    </source>
</evidence>
<comment type="similarity">
    <text evidence="1">Belongs to the 'GDXG' lipolytic enzyme family.</text>
</comment>
<keyword evidence="6" id="KW-1185">Reference proteome</keyword>
<evidence type="ECO:0000256" key="2">
    <source>
        <dbReference type="ARBA" id="ARBA00022801"/>
    </source>
</evidence>
<protein>
    <submittedName>
        <fullName evidence="5">Acetyl esterase/lipase</fullName>
    </submittedName>
</protein>
<name>A0A841ALX3_9MICO</name>